<comment type="caution">
    <text evidence="6">The sequence shown here is derived from an EMBL/GenBank/DDBJ whole genome shotgun (WGS) entry which is preliminary data.</text>
</comment>
<dbReference type="InterPro" id="IPR015655">
    <property type="entry name" value="PP2C"/>
</dbReference>
<proteinExistence type="inferred from homology"/>
<evidence type="ECO:0000256" key="3">
    <source>
        <dbReference type="ARBA" id="ARBA00022912"/>
    </source>
</evidence>
<accession>A0A4Q1BP46</accession>
<dbReference type="InterPro" id="IPR001932">
    <property type="entry name" value="PPM-type_phosphatase-like_dom"/>
</dbReference>
<dbReference type="SMART" id="SM00332">
    <property type="entry name" value="PP2Cc"/>
    <property type="match status" value="1"/>
</dbReference>
<reference evidence="6 7" key="1">
    <citation type="submission" date="2016-06" db="EMBL/GenBank/DDBJ databases">
        <title>Evolution of pathogenesis and genome organization in the Tremellales.</title>
        <authorList>
            <person name="Cuomo C."/>
            <person name="Litvintseva A."/>
            <person name="Heitman J."/>
            <person name="Chen Y."/>
            <person name="Sun S."/>
            <person name="Springer D."/>
            <person name="Dromer F."/>
            <person name="Young S."/>
            <person name="Zeng Q."/>
            <person name="Chapman S."/>
            <person name="Gujja S."/>
            <person name="Saif S."/>
            <person name="Birren B."/>
        </authorList>
    </citation>
    <scope>NUCLEOTIDE SEQUENCE [LARGE SCALE GENOMIC DNA]</scope>
    <source>
        <strain evidence="6 7">ATCC 28783</strain>
    </source>
</reference>
<dbReference type="FunCoup" id="A0A4Q1BP46">
    <property type="interactions" value="181"/>
</dbReference>
<dbReference type="InterPro" id="IPR036457">
    <property type="entry name" value="PPM-type-like_dom_sf"/>
</dbReference>
<dbReference type="PROSITE" id="PS51746">
    <property type="entry name" value="PPM_2"/>
    <property type="match status" value="1"/>
</dbReference>
<dbReference type="GO" id="GO:0005739">
    <property type="term" value="C:mitochondrion"/>
    <property type="evidence" value="ECO:0007669"/>
    <property type="project" value="TreeGrafter"/>
</dbReference>
<evidence type="ECO:0000256" key="1">
    <source>
        <dbReference type="ARBA" id="ARBA00022723"/>
    </source>
</evidence>
<dbReference type="CDD" id="cd00143">
    <property type="entry name" value="PP2Cc"/>
    <property type="match status" value="1"/>
</dbReference>
<sequence>MLPLSRLVPKLPDPHAFHPISRHFPRPPSLPIRVVRPYTSPSSAPSPRQVRRNAVLAALLLTSAAGAYYYDTRVRRTETTDLSGREVTTVEKYGKTFTLNLSKRRNAQYTFLRLSDEETEQKLKAHEDSTKVTRRGNPVLKYDTNWVGSNEPCEDRYASDLIPRGDSMKQDHQSWWKLLSLEAEAEGIANEDIFEEKVGKRDLMLFSIFDGHAGWATSELLKKVHHPTIALKLGALQAGYLPSQSGWKVMAGYLNPLTWVGRSNTWTPEYVSQTIVDSFLSLDENICQTPVKMLPLLKVQNSVKDTFPTPRQMFVAMTMPAENGSCAISAIVDAENNGLYLANTGDCRAVAGWESPDGTWKCDVLSEDQMGENPNEVTRMQSEHPNEQDVIKNGRVQGGLQPTRAFGDAIYKWTTNQYNQIKGAFDAEDEKFRKQRPYNFTPPYVTARPEVAYRHLQPESGEKLRFVIMATDGLWDRMTSEEATLLMASYLSHPTHPDIPKTDLPTQFSIQPSTEERPYPAEDLPGTGEQAKGAWVFEGDENAATHLIRNSLGGADRKLRGELLSMHGKITRWMRDDVTCTVVFFGEHEDAKLEAKVE</sequence>
<protein>
    <recommendedName>
        <fullName evidence="5">PPM-type phosphatase domain-containing protein</fullName>
    </recommendedName>
</protein>
<dbReference type="InParanoid" id="A0A4Q1BP46"/>
<dbReference type="GO" id="GO:0046872">
    <property type="term" value="F:metal ion binding"/>
    <property type="evidence" value="ECO:0007669"/>
    <property type="project" value="UniProtKB-KW"/>
</dbReference>
<evidence type="ECO:0000259" key="5">
    <source>
        <dbReference type="PROSITE" id="PS51746"/>
    </source>
</evidence>
<dbReference type="EMBL" id="SDIL01000029">
    <property type="protein sequence ID" value="RXK39639.1"/>
    <property type="molecule type" value="Genomic_DNA"/>
</dbReference>
<keyword evidence="7" id="KW-1185">Reference proteome</keyword>
<organism evidence="6 7">
    <name type="scientific">Tremella mesenterica</name>
    <name type="common">Jelly fungus</name>
    <dbReference type="NCBI Taxonomy" id="5217"/>
    <lineage>
        <taxon>Eukaryota</taxon>
        <taxon>Fungi</taxon>
        <taxon>Dikarya</taxon>
        <taxon>Basidiomycota</taxon>
        <taxon>Agaricomycotina</taxon>
        <taxon>Tremellomycetes</taxon>
        <taxon>Tremellales</taxon>
        <taxon>Tremellaceae</taxon>
        <taxon>Tremella</taxon>
    </lineage>
</organism>
<dbReference type="VEuPathDB" id="FungiDB:TREMEDRAFT_24534"/>
<dbReference type="PROSITE" id="PS01032">
    <property type="entry name" value="PPM_1"/>
    <property type="match status" value="1"/>
</dbReference>
<evidence type="ECO:0000256" key="2">
    <source>
        <dbReference type="ARBA" id="ARBA00022801"/>
    </source>
</evidence>
<dbReference type="PANTHER" id="PTHR13832">
    <property type="entry name" value="PROTEIN PHOSPHATASE 2C"/>
    <property type="match status" value="1"/>
</dbReference>
<keyword evidence="1" id="KW-0479">Metal-binding</keyword>
<dbReference type="Gene3D" id="3.60.40.10">
    <property type="entry name" value="PPM-type phosphatase domain"/>
    <property type="match status" value="1"/>
</dbReference>
<dbReference type="OrthoDB" id="420076at2759"/>
<gene>
    <name evidence="6" type="ORF">M231_03141</name>
</gene>
<evidence type="ECO:0000256" key="4">
    <source>
        <dbReference type="RuleBase" id="RU003465"/>
    </source>
</evidence>
<evidence type="ECO:0000313" key="6">
    <source>
        <dbReference type="EMBL" id="RXK39639.1"/>
    </source>
</evidence>
<keyword evidence="2 4" id="KW-0378">Hydrolase</keyword>
<dbReference type="GO" id="GO:0004741">
    <property type="term" value="F:[pyruvate dehydrogenase (acetyl-transferring)]-phosphatase activity"/>
    <property type="evidence" value="ECO:0007669"/>
    <property type="project" value="TreeGrafter"/>
</dbReference>
<dbReference type="SUPFAM" id="SSF81606">
    <property type="entry name" value="PP2C-like"/>
    <property type="match status" value="1"/>
</dbReference>
<feature type="domain" description="PPM-type phosphatase" evidence="5">
    <location>
        <begin position="177"/>
        <end position="585"/>
    </location>
</feature>
<dbReference type="Pfam" id="PF00481">
    <property type="entry name" value="PP2C"/>
    <property type="match status" value="1"/>
</dbReference>
<comment type="similarity">
    <text evidence="4">Belongs to the PP2C family.</text>
</comment>
<dbReference type="Proteomes" id="UP000289152">
    <property type="component" value="Unassembled WGS sequence"/>
</dbReference>
<name>A0A4Q1BP46_TREME</name>
<evidence type="ECO:0000313" key="7">
    <source>
        <dbReference type="Proteomes" id="UP000289152"/>
    </source>
</evidence>
<keyword evidence="3 4" id="KW-0904">Protein phosphatase</keyword>
<dbReference type="InterPro" id="IPR000222">
    <property type="entry name" value="PP2C_BS"/>
</dbReference>
<dbReference type="PANTHER" id="PTHR13832:SF792">
    <property type="entry name" value="GM14286P"/>
    <property type="match status" value="1"/>
</dbReference>
<dbReference type="STRING" id="5217.A0A4Q1BP46"/>
<dbReference type="AlphaFoldDB" id="A0A4Q1BP46"/>